<dbReference type="SUPFAM" id="SSF47831">
    <property type="entry name" value="Enzyme I of the PEP:sugar phosphotransferase system HPr-binding (sub)domain"/>
    <property type="match status" value="1"/>
</dbReference>
<evidence type="ECO:0000256" key="15">
    <source>
        <dbReference type="ARBA" id="ARBA00022842"/>
    </source>
</evidence>
<feature type="domain" description="Phosphotransferase system enzyme I N-terminal" evidence="21">
    <location>
        <begin position="9"/>
        <end position="152"/>
    </location>
</feature>
<evidence type="ECO:0000256" key="14">
    <source>
        <dbReference type="ARBA" id="ARBA00022777"/>
    </source>
</evidence>
<dbReference type="PRINTS" id="PR01736">
    <property type="entry name" value="PHPHTRNFRASE"/>
</dbReference>
<dbReference type="InterPro" id="IPR000121">
    <property type="entry name" value="PEP_util_C"/>
</dbReference>
<dbReference type="GO" id="GO:0008965">
    <property type="term" value="F:phosphoenolpyruvate-protein phosphotransferase activity"/>
    <property type="evidence" value="ECO:0007669"/>
    <property type="project" value="UniProtKB-EC"/>
</dbReference>
<evidence type="ECO:0000256" key="4">
    <source>
        <dbReference type="ARBA" id="ARBA00004496"/>
    </source>
</evidence>
<dbReference type="InterPro" id="IPR036618">
    <property type="entry name" value="PtsI_HPr-bd_sf"/>
</dbReference>
<dbReference type="InterPro" id="IPR036637">
    <property type="entry name" value="Phosphohistidine_dom_sf"/>
</dbReference>
<protein>
    <recommendedName>
        <fullName evidence="7 17">Phosphoenolpyruvate-protein phosphotransferase</fullName>
        <ecNumber evidence="6 17">2.7.3.9</ecNumber>
    </recommendedName>
    <alternativeName>
        <fullName evidence="16 17">Phosphotransferase system, enzyme I</fullName>
    </alternativeName>
</protein>
<comment type="caution">
    <text evidence="22">The sequence shown here is derived from an EMBL/GenBank/DDBJ whole genome shotgun (WGS) entry which is preliminary data.</text>
</comment>
<comment type="similarity">
    <text evidence="5 17">Belongs to the PEP-utilizing enzyme family.</text>
</comment>
<name>A0ABV5VZK4_9BACL</name>
<keyword evidence="13 17" id="KW-0479">Metal-binding</keyword>
<gene>
    <name evidence="22" type="primary">ptsP</name>
    <name evidence="22" type="ORF">ACFFNY_19380</name>
</gene>
<dbReference type="InterPro" id="IPR023151">
    <property type="entry name" value="PEP_util_CS"/>
</dbReference>
<evidence type="ECO:0000313" key="23">
    <source>
        <dbReference type="Proteomes" id="UP001589619"/>
    </source>
</evidence>
<dbReference type="InterPro" id="IPR050499">
    <property type="entry name" value="PEP-utilizing_PTS_enzyme"/>
</dbReference>
<evidence type="ECO:0000256" key="9">
    <source>
        <dbReference type="ARBA" id="ARBA00022490"/>
    </source>
</evidence>
<sequence>MAAATTIAGIGVSEGIRIGRAYRLDEPVSGVSGRTAEKDGNAGTDRAQSGLPGGSDGPSRNAEAEIGRLEQARERCAEQLTALAERARAELGEDKAAILAGQRGFLSDPAFYPAIAKRVRDEGWLAEEAVNDTVEMFAAKFEALGNAYMRERAADIRDVGKRLLLALTGGGEESGLAGLREEAILVAEDLSPSETVQLDKRYVLAFVTRTGGKTSHTAILSRSLGIPAIVGAGEPLDAVRTGDTLIVDGANGLCIVRPDEETLRAYEVRMAEERDRIASEREGRFRPAVSADGRRVEIGVNIGAAAESEAAADSGADGIGLYRTEFLFMHAERLPDEEEQYAAYSEVVRRMDGRPVIIRTLDIGGDKALPYLNLPKEANPFLGYRAIRIGLDREDWLRSQLRAIIRASAHGEVKVMFPMISGLGEWRRAKALFEEELASLRKEGQSIADRIETGIMVEIPSAALLADTFAREVDFFSIGTNDLVQYTLAVDRMNEKVAPLYDYFHPAVLQLIQRVIEASHTHGKWTGMCGGMAADPIAAPLLLGYGLDEWSMDIGSIPKVKQALSRLDSGECREWAARLTALDTPEAVRSELVHLSERS</sequence>
<dbReference type="Pfam" id="PF02896">
    <property type="entry name" value="PEP-utilizers_C"/>
    <property type="match status" value="1"/>
</dbReference>
<dbReference type="PROSITE" id="PS00370">
    <property type="entry name" value="PEP_ENZYMES_PHOS_SITE"/>
    <property type="match status" value="1"/>
</dbReference>
<evidence type="ECO:0000256" key="5">
    <source>
        <dbReference type="ARBA" id="ARBA00007837"/>
    </source>
</evidence>
<dbReference type="InterPro" id="IPR008279">
    <property type="entry name" value="PEP-util_enz_mobile_dom"/>
</dbReference>
<evidence type="ECO:0000256" key="3">
    <source>
        <dbReference type="ARBA" id="ARBA00002728"/>
    </source>
</evidence>
<evidence type="ECO:0000256" key="12">
    <source>
        <dbReference type="ARBA" id="ARBA00022683"/>
    </source>
</evidence>
<keyword evidence="10 17" id="KW-0762">Sugar transport</keyword>
<keyword evidence="23" id="KW-1185">Reference proteome</keyword>
<dbReference type="Gene3D" id="3.20.20.60">
    <property type="entry name" value="Phosphoenolpyruvate-binding domains"/>
    <property type="match status" value="1"/>
</dbReference>
<dbReference type="Proteomes" id="UP001589619">
    <property type="component" value="Unassembled WGS sequence"/>
</dbReference>
<keyword evidence="8 17" id="KW-0813">Transport</keyword>
<comment type="catalytic activity">
    <reaction evidence="1 17">
        <text>L-histidyl-[protein] + phosphoenolpyruvate = N(pros)-phospho-L-histidyl-[protein] + pyruvate</text>
        <dbReference type="Rhea" id="RHEA:23880"/>
        <dbReference type="Rhea" id="RHEA-COMP:9745"/>
        <dbReference type="Rhea" id="RHEA-COMP:9746"/>
        <dbReference type="ChEBI" id="CHEBI:15361"/>
        <dbReference type="ChEBI" id="CHEBI:29979"/>
        <dbReference type="ChEBI" id="CHEBI:58702"/>
        <dbReference type="ChEBI" id="CHEBI:64837"/>
        <dbReference type="EC" id="2.7.3.9"/>
    </reaction>
</comment>
<organism evidence="22 23">
    <name type="scientific">Paenibacillus hodogayensis</name>
    <dbReference type="NCBI Taxonomy" id="279208"/>
    <lineage>
        <taxon>Bacteria</taxon>
        <taxon>Bacillati</taxon>
        <taxon>Bacillota</taxon>
        <taxon>Bacilli</taxon>
        <taxon>Bacillales</taxon>
        <taxon>Paenibacillaceae</taxon>
        <taxon>Paenibacillus</taxon>
    </lineage>
</organism>
<dbReference type="EMBL" id="JBHMAG010000013">
    <property type="protein sequence ID" value="MFB9753736.1"/>
    <property type="molecule type" value="Genomic_DNA"/>
</dbReference>
<dbReference type="PIRSF" id="PIRSF000732">
    <property type="entry name" value="PTS_enzyme_I"/>
    <property type="match status" value="1"/>
</dbReference>
<dbReference type="Gene3D" id="1.10.274.10">
    <property type="entry name" value="PtsI, HPr-binding domain"/>
    <property type="match status" value="1"/>
</dbReference>
<evidence type="ECO:0000259" key="19">
    <source>
        <dbReference type="Pfam" id="PF00391"/>
    </source>
</evidence>
<evidence type="ECO:0000256" key="18">
    <source>
        <dbReference type="SAM" id="MobiDB-lite"/>
    </source>
</evidence>
<evidence type="ECO:0000256" key="8">
    <source>
        <dbReference type="ARBA" id="ARBA00022448"/>
    </source>
</evidence>
<evidence type="ECO:0000256" key="2">
    <source>
        <dbReference type="ARBA" id="ARBA00001946"/>
    </source>
</evidence>
<evidence type="ECO:0000259" key="20">
    <source>
        <dbReference type="Pfam" id="PF02896"/>
    </source>
</evidence>
<dbReference type="PANTHER" id="PTHR46244">
    <property type="entry name" value="PHOSPHOENOLPYRUVATE-PROTEIN PHOSPHOTRANSFERASE"/>
    <property type="match status" value="1"/>
</dbReference>
<dbReference type="InterPro" id="IPR015813">
    <property type="entry name" value="Pyrv/PenolPyrv_kinase-like_dom"/>
</dbReference>
<feature type="domain" description="PEP-utilising enzyme mobile" evidence="19">
    <location>
        <begin position="180"/>
        <end position="252"/>
    </location>
</feature>
<dbReference type="InterPro" id="IPR006318">
    <property type="entry name" value="PTS_EI-like"/>
</dbReference>
<evidence type="ECO:0000256" key="10">
    <source>
        <dbReference type="ARBA" id="ARBA00022597"/>
    </source>
</evidence>
<dbReference type="SUPFAM" id="SSF52009">
    <property type="entry name" value="Phosphohistidine domain"/>
    <property type="match status" value="1"/>
</dbReference>
<dbReference type="RefSeq" id="WP_344914877.1">
    <property type="nucleotide sequence ID" value="NZ_BAAAYO010000014.1"/>
</dbReference>
<dbReference type="InterPro" id="IPR018274">
    <property type="entry name" value="PEP_util_AS"/>
</dbReference>
<keyword evidence="15 17" id="KW-0460">Magnesium</keyword>
<dbReference type="NCBIfam" id="TIGR01417">
    <property type="entry name" value="PTS_I_fam"/>
    <property type="match status" value="1"/>
</dbReference>
<evidence type="ECO:0000313" key="22">
    <source>
        <dbReference type="EMBL" id="MFB9753736.1"/>
    </source>
</evidence>
<dbReference type="PANTHER" id="PTHR46244:SF3">
    <property type="entry name" value="PHOSPHOENOLPYRUVATE-PROTEIN PHOSPHOTRANSFERASE"/>
    <property type="match status" value="1"/>
</dbReference>
<dbReference type="InterPro" id="IPR024692">
    <property type="entry name" value="PTS_EI"/>
</dbReference>
<dbReference type="InterPro" id="IPR008731">
    <property type="entry name" value="PTS_EIN"/>
</dbReference>
<comment type="function">
    <text evidence="3 17">General (non sugar-specific) component of the phosphoenolpyruvate-dependent sugar phosphotransferase system (sugar PTS). This major carbohydrate active-transport system catalyzes the phosphorylation of incoming sugar substrates concomitantly with their translocation across the cell membrane. Enzyme I transfers the phosphoryl group from phosphoenolpyruvate (PEP) to the phosphoryl carrier protein (HPr).</text>
</comment>
<keyword evidence="9 17" id="KW-0963">Cytoplasm</keyword>
<evidence type="ECO:0000256" key="13">
    <source>
        <dbReference type="ARBA" id="ARBA00022723"/>
    </source>
</evidence>
<feature type="region of interest" description="Disordered" evidence="18">
    <location>
        <begin position="27"/>
        <end position="62"/>
    </location>
</feature>
<keyword evidence="14 17" id="KW-0418">Kinase</keyword>
<dbReference type="GO" id="GO:0016787">
    <property type="term" value="F:hydrolase activity"/>
    <property type="evidence" value="ECO:0007669"/>
    <property type="project" value="UniProtKB-KW"/>
</dbReference>
<comment type="cofactor">
    <cofactor evidence="2 17">
        <name>Mg(2+)</name>
        <dbReference type="ChEBI" id="CHEBI:18420"/>
    </cofactor>
</comment>
<evidence type="ECO:0000256" key="6">
    <source>
        <dbReference type="ARBA" id="ARBA00012232"/>
    </source>
</evidence>
<dbReference type="InterPro" id="IPR040442">
    <property type="entry name" value="Pyrv_kinase-like_dom_sf"/>
</dbReference>
<dbReference type="Gene3D" id="3.50.30.10">
    <property type="entry name" value="Phosphohistidine domain"/>
    <property type="match status" value="1"/>
</dbReference>
<keyword evidence="12 17" id="KW-0598">Phosphotransferase system</keyword>
<dbReference type="Pfam" id="PF05524">
    <property type="entry name" value="PEP-utilisers_N"/>
    <property type="match status" value="1"/>
</dbReference>
<evidence type="ECO:0000256" key="17">
    <source>
        <dbReference type="PIRNR" id="PIRNR000732"/>
    </source>
</evidence>
<evidence type="ECO:0000256" key="11">
    <source>
        <dbReference type="ARBA" id="ARBA00022679"/>
    </source>
</evidence>
<keyword evidence="11 17" id="KW-0808">Transferase</keyword>
<dbReference type="Pfam" id="PF00391">
    <property type="entry name" value="PEP-utilizers"/>
    <property type="match status" value="1"/>
</dbReference>
<dbReference type="EC" id="2.7.3.9" evidence="6 17"/>
<evidence type="ECO:0000256" key="16">
    <source>
        <dbReference type="ARBA" id="ARBA00033235"/>
    </source>
</evidence>
<feature type="domain" description="PEP-utilising enzyme C-terminal" evidence="20">
    <location>
        <begin position="286"/>
        <end position="567"/>
    </location>
</feature>
<accession>A0ABV5VZK4</accession>
<evidence type="ECO:0000256" key="7">
    <source>
        <dbReference type="ARBA" id="ARBA00016544"/>
    </source>
</evidence>
<comment type="subcellular location">
    <subcellularLocation>
        <location evidence="4 17">Cytoplasm</location>
    </subcellularLocation>
</comment>
<proteinExistence type="inferred from homology"/>
<reference evidence="22 23" key="1">
    <citation type="submission" date="2024-09" db="EMBL/GenBank/DDBJ databases">
        <authorList>
            <person name="Sun Q."/>
            <person name="Mori K."/>
        </authorList>
    </citation>
    <scope>NUCLEOTIDE SEQUENCE [LARGE SCALE GENOMIC DNA]</scope>
    <source>
        <strain evidence="22 23">JCM 12520</strain>
    </source>
</reference>
<keyword evidence="22" id="KW-0378">Hydrolase</keyword>
<evidence type="ECO:0000259" key="21">
    <source>
        <dbReference type="Pfam" id="PF05524"/>
    </source>
</evidence>
<dbReference type="PROSITE" id="PS00742">
    <property type="entry name" value="PEP_ENZYMES_2"/>
    <property type="match status" value="1"/>
</dbReference>
<evidence type="ECO:0000256" key="1">
    <source>
        <dbReference type="ARBA" id="ARBA00000683"/>
    </source>
</evidence>
<dbReference type="SUPFAM" id="SSF51621">
    <property type="entry name" value="Phosphoenolpyruvate/pyruvate domain"/>
    <property type="match status" value="1"/>
</dbReference>